<dbReference type="PATRIC" id="fig|189381.12.peg.123"/>
<name>A0A0M0GMN3_9BACI</name>
<dbReference type="PIRSF" id="PIRSF007519">
    <property type="entry name" value="Protease_InhA"/>
    <property type="match status" value="1"/>
</dbReference>
<organism evidence="14 15">
    <name type="scientific">Rossellomorea marisflavi</name>
    <dbReference type="NCBI Taxonomy" id="189381"/>
    <lineage>
        <taxon>Bacteria</taxon>
        <taxon>Bacillati</taxon>
        <taxon>Bacillota</taxon>
        <taxon>Bacilli</taxon>
        <taxon>Bacillales</taxon>
        <taxon>Bacillaceae</taxon>
        <taxon>Rossellomorea</taxon>
    </lineage>
</organism>
<dbReference type="EMBL" id="LGUE01000001">
    <property type="protein sequence ID" value="KON91023.1"/>
    <property type="molecule type" value="Genomic_DNA"/>
</dbReference>
<feature type="region of interest" description="Disordered" evidence="10">
    <location>
        <begin position="743"/>
        <end position="767"/>
    </location>
</feature>
<dbReference type="AlphaFoldDB" id="A0A0M0GMN3"/>
<keyword evidence="4 14" id="KW-0645">Protease</keyword>
<comment type="subcellular location">
    <subcellularLocation>
        <location evidence="2">Secreted</location>
    </subcellularLocation>
</comment>
<feature type="chain" id="PRO_5005599586" evidence="11">
    <location>
        <begin position="27"/>
        <end position="789"/>
    </location>
</feature>
<protein>
    <submittedName>
        <fullName evidence="14">Protease</fullName>
    </submittedName>
</protein>
<evidence type="ECO:0000256" key="3">
    <source>
        <dbReference type="ARBA" id="ARBA00022525"/>
    </source>
</evidence>
<evidence type="ECO:0000256" key="5">
    <source>
        <dbReference type="ARBA" id="ARBA00022723"/>
    </source>
</evidence>
<accession>A0A0M0GMN3</accession>
<keyword evidence="6 11" id="KW-0732">Signal</keyword>
<keyword evidence="8" id="KW-0862">Zinc</keyword>
<keyword evidence="3" id="KW-0964">Secreted</keyword>
<evidence type="ECO:0000313" key="14">
    <source>
        <dbReference type="EMBL" id="KON91023.1"/>
    </source>
</evidence>
<feature type="domain" description="Immune inhibitor A-like metallopeptidase VEG" evidence="13">
    <location>
        <begin position="626"/>
        <end position="784"/>
    </location>
</feature>
<comment type="caution">
    <text evidence="14">The sequence shown here is derived from an EMBL/GenBank/DDBJ whole genome shotgun (WGS) entry which is preliminary data.</text>
</comment>
<dbReference type="Pfam" id="PF20774">
    <property type="entry name" value="InhA-like_VEG"/>
    <property type="match status" value="1"/>
</dbReference>
<dbReference type="GO" id="GO:0008237">
    <property type="term" value="F:metallopeptidase activity"/>
    <property type="evidence" value="ECO:0007669"/>
    <property type="project" value="UniProtKB-KW"/>
</dbReference>
<dbReference type="Pfam" id="PF05547">
    <property type="entry name" value="Peptidase_M6"/>
    <property type="match status" value="1"/>
</dbReference>
<comment type="cofactor">
    <cofactor evidence="1">
        <name>Zn(2+)</name>
        <dbReference type="ChEBI" id="CHEBI:29105"/>
    </cofactor>
</comment>
<dbReference type="GO" id="GO:0006508">
    <property type="term" value="P:proteolysis"/>
    <property type="evidence" value="ECO:0007669"/>
    <property type="project" value="UniProtKB-KW"/>
</dbReference>
<dbReference type="GO" id="GO:0005576">
    <property type="term" value="C:extracellular region"/>
    <property type="evidence" value="ECO:0007669"/>
    <property type="project" value="UniProtKB-SubCell"/>
</dbReference>
<evidence type="ECO:0000256" key="8">
    <source>
        <dbReference type="ARBA" id="ARBA00022833"/>
    </source>
</evidence>
<evidence type="ECO:0000256" key="9">
    <source>
        <dbReference type="ARBA" id="ARBA00023049"/>
    </source>
</evidence>
<feature type="compositionally biased region" description="Basic and acidic residues" evidence="10">
    <location>
        <begin position="743"/>
        <end position="752"/>
    </location>
</feature>
<evidence type="ECO:0000256" key="2">
    <source>
        <dbReference type="ARBA" id="ARBA00004613"/>
    </source>
</evidence>
<evidence type="ECO:0000256" key="10">
    <source>
        <dbReference type="SAM" id="MobiDB-lite"/>
    </source>
</evidence>
<feature type="compositionally biased region" description="Basic residues" evidence="10">
    <location>
        <begin position="116"/>
        <end position="132"/>
    </location>
</feature>
<proteinExistence type="predicted"/>
<keyword evidence="5" id="KW-0479">Metal-binding</keyword>
<dbReference type="InterPro" id="IPR012300">
    <property type="entry name" value="Pept_M6_InhA"/>
</dbReference>
<dbReference type="STRING" id="189381.GCA_900166615_04340"/>
<evidence type="ECO:0000256" key="7">
    <source>
        <dbReference type="ARBA" id="ARBA00022801"/>
    </source>
</evidence>
<evidence type="ECO:0000256" key="6">
    <source>
        <dbReference type="ARBA" id="ARBA00022729"/>
    </source>
</evidence>
<evidence type="ECO:0000256" key="4">
    <source>
        <dbReference type="ARBA" id="ARBA00022670"/>
    </source>
</evidence>
<feature type="signal peptide" evidence="11">
    <location>
        <begin position="1"/>
        <end position="26"/>
    </location>
</feature>
<dbReference type="Pfam" id="PF20773">
    <property type="entry name" value="InhA-like_MAM"/>
    <property type="match status" value="1"/>
</dbReference>
<dbReference type="InterPro" id="IPR048665">
    <property type="entry name" value="InhA-like_VEG"/>
</dbReference>
<evidence type="ECO:0000259" key="12">
    <source>
        <dbReference type="Pfam" id="PF05547"/>
    </source>
</evidence>
<dbReference type="NCBIfam" id="TIGR03296">
    <property type="entry name" value="M6dom_TIGR03296"/>
    <property type="match status" value="1"/>
</dbReference>
<dbReference type="PANTHER" id="PTHR13062">
    <property type="entry name" value="COLLAGENASE"/>
    <property type="match status" value="1"/>
</dbReference>
<evidence type="ECO:0000259" key="13">
    <source>
        <dbReference type="Pfam" id="PF20774"/>
    </source>
</evidence>
<keyword evidence="15" id="KW-1185">Reference proteome</keyword>
<dbReference type="RefSeq" id="WP_053426266.1">
    <property type="nucleotide sequence ID" value="NZ_JAUKEF010000009.1"/>
</dbReference>
<evidence type="ECO:0000256" key="11">
    <source>
        <dbReference type="SAM" id="SignalP"/>
    </source>
</evidence>
<feature type="region of interest" description="Disordered" evidence="10">
    <location>
        <begin position="112"/>
        <end position="133"/>
    </location>
</feature>
<reference evidence="15" key="1">
    <citation type="submission" date="2015-07" db="EMBL/GenBank/DDBJ databases">
        <title>Fjat-14235 jcm11544.</title>
        <authorList>
            <person name="Liu B."/>
            <person name="Wang J."/>
            <person name="Zhu Y."/>
            <person name="Liu G."/>
            <person name="Chen Q."/>
            <person name="Chen Z."/>
            <person name="Lan J."/>
            <person name="Che J."/>
            <person name="Ge C."/>
            <person name="Shi H."/>
            <person name="Pan Z."/>
            <person name="Liu X."/>
        </authorList>
    </citation>
    <scope>NUCLEOTIDE SEQUENCE [LARGE SCALE GENOMIC DNA]</scope>
    <source>
        <strain evidence="15">JCM 11544</strain>
    </source>
</reference>
<feature type="domain" description="Peptidase M6-like" evidence="12">
    <location>
        <begin position="141"/>
        <end position="423"/>
    </location>
</feature>
<dbReference type="InterPro" id="IPR008757">
    <property type="entry name" value="Peptidase_M6-like_domain"/>
</dbReference>
<dbReference type="Proteomes" id="UP000037405">
    <property type="component" value="Unassembled WGS sequence"/>
</dbReference>
<gene>
    <name evidence="14" type="ORF">AF331_00295</name>
</gene>
<keyword evidence="7" id="KW-0378">Hydrolase</keyword>
<dbReference type="SUPFAM" id="SSF55486">
    <property type="entry name" value="Metalloproteases ('zincins'), catalytic domain"/>
    <property type="match status" value="1"/>
</dbReference>
<keyword evidence="9" id="KW-0482">Metalloprotease</keyword>
<dbReference type="PANTHER" id="PTHR13062:SF12">
    <property type="entry name" value="ALPHA-2-MACROGLOBULIN DOMAIN-CONTAINING PROTEIN"/>
    <property type="match status" value="1"/>
</dbReference>
<sequence length="789" mass="87670">MKSRKIMSVAMAAALSAGLFAVPASAHDATPVNVLKDPVSKKVHNHGEGPFDLAIANEERLIEMLKEKGDISKNASASEAEKEVQKFLKEKSDGLKELEDDGELKEEKEKLEKKITQNKKKGKGQNNKKKHRNLDPVKEEFYDGDVREDKVLVVLMEFPDFPHNSIQEDETDMYYDDYVQKHYEDMVFGNRGYKGPNGEKLVSMKQFYEQQTNGAYTVDGEVTKWYMAKHPAAYYGGNGANGSDAKPRELVKEALEAVAADPDVDLSEFDQEDRYDLNGNGNTREPDGIVDHLMVVHSAVGEEAGGGSLGEDAIWSHRWNLGSVFPINGTETDVPYWEGNMAAYDYTIQPADGAAGVFAHEYGHDLGLPDEYDTQYTGEGEAVAYWSIMASGSWAGKIPGTEPTGFSAWSKEFLQAAHGGNWLKYDEVSLDDLKKKGTEFYLDQANTKGTNADALKITLPDKETEITKPFSGKYSYFSGSGNDLDNSAVVDVNLSSASSAEFSFKAWYDIEQDWDYGSVQVSEDGKQWTTIPGNITTDADPNSQNPGNGITGKSDGWIDAKFDLSAYKGKNVKVKINYWTDVAAVFPGLYVDDIKVTADGKQVFFDDAEGKAKVKLEGFAKDTGVKKSEHYYLLEWRNHQGVDKGLAHIKRGDSLMSYDPGLVIWYADESYDDNWTGIHPGDGYLGVVDADQIPIRWSDGSVASTRYQIHDAAFSMDNAKKMFIDYRDLLGLTLTDKDTKKNPEFYDRKDYSNTRMPDAGRNVPEYGLKVKVTGQSKDKSVGRIEVSKH</sequence>
<evidence type="ECO:0000313" key="15">
    <source>
        <dbReference type="Proteomes" id="UP000037405"/>
    </source>
</evidence>
<evidence type="ECO:0000256" key="1">
    <source>
        <dbReference type="ARBA" id="ARBA00001947"/>
    </source>
</evidence>
<dbReference type="GO" id="GO:0046872">
    <property type="term" value="F:metal ion binding"/>
    <property type="evidence" value="ECO:0007669"/>
    <property type="project" value="UniProtKB-KW"/>
</dbReference>